<feature type="domain" description="EF-hand" evidence="3">
    <location>
        <begin position="74"/>
        <end position="109"/>
    </location>
</feature>
<dbReference type="EMBL" id="QFYQ01000001">
    <property type="protein sequence ID" value="RAK53886.1"/>
    <property type="molecule type" value="Genomic_DNA"/>
</dbReference>
<feature type="chain" id="PRO_5016294666" description="EF-hand domain-containing protein" evidence="2">
    <location>
        <begin position="32"/>
        <end position="225"/>
    </location>
</feature>
<dbReference type="AlphaFoldDB" id="A0A328AIJ1"/>
<dbReference type="Proteomes" id="UP000249254">
    <property type="component" value="Unassembled WGS sequence"/>
</dbReference>
<dbReference type="PROSITE" id="PS00018">
    <property type="entry name" value="EF_HAND_1"/>
    <property type="match status" value="2"/>
</dbReference>
<dbReference type="PROSITE" id="PS51257">
    <property type="entry name" value="PROKAR_LIPOPROTEIN"/>
    <property type="match status" value="1"/>
</dbReference>
<dbReference type="Gene3D" id="1.10.238.10">
    <property type="entry name" value="EF-hand"/>
    <property type="match status" value="1"/>
</dbReference>
<keyword evidence="2" id="KW-0732">Signal</keyword>
<dbReference type="InterPro" id="IPR018247">
    <property type="entry name" value="EF_Hand_1_Ca_BS"/>
</dbReference>
<dbReference type="Pfam" id="PF13202">
    <property type="entry name" value="EF-hand_5"/>
    <property type="match status" value="2"/>
</dbReference>
<dbReference type="InterPro" id="IPR002048">
    <property type="entry name" value="EF_hand_dom"/>
</dbReference>
<name>A0A328AIJ1_9CAUL</name>
<evidence type="ECO:0000259" key="3">
    <source>
        <dbReference type="PROSITE" id="PS50222"/>
    </source>
</evidence>
<sequence>MAPRIAQRRARMKMLNPMIVVGLVVSLAACASEPPRRGGGHGFRRGGPPREGMVPDADGARRSVFISPSGQPFRGADGLRAWFAAADADHDGALTAAEFQADAMAFFQVLDANHDGTVDGFEVSAYEQTIAPEIAAMEFERPDAGGPGFGRRGRGGRRGPPVGPRGRYALINEPEPVAGADENVDGRVTAEEWKHATARRFALLDKARTGRLTLDGLEGRKPPKS</sequence>
<gene>
    <name evidence="4" type="ORF">DJ017_04785</name>
</gene>
<comment type="caution">
    <text evidence="4">The sequence shown here is derived from an EMBL/GenBank/DDBJ whole genome shotgun (WGS) entry which is preliminary data.</text>
</comment>
<accession>A0A328AIJ1</accession>
<organism evidence="4 5">
    <name type="scientific">Phenylobacterium soli</name>
    <dbReference type="NCBI Taxonomy" id="2170551"/>
    <lineage>
        <taxon>Bacteria</taxon>
        <taxon>Pseudomonadati</taxon>
        <taxon>Pseudomonadota</taxon>
        <taxon>Alphaproteobacteria</taxon>
        <taxon>Caulobacterales</taxon>
        <taxon>Caulobacteraceae</taxon>
        <taxon>Phenylobacterium</taxon>
    </lineage>
</organism>
<feature type="region of interest" description="Disordered" evidence="1">
    <location>
        <begin position="140"/>
        <end position="184"/>
    </location>
</feature>
<evidence type="ECO:0000313" key="5">
    <source>
        <dbReference type="Proteomes" id="UP000249254"/>
    </source>
</evidence>
<proteinExistence type="predicted"/>
<feature type="signal peptide" evidence="2">
    <location>
        <begin position="1"/>
        <end position="31"/>
    </location>
</feature>
<reference evidence="5" key="1">
    <citation type="submission" date="2018-05" db="EMBL/GenBank/DDBJ databases">
        <authorList>
            <person name="Li X."/>
        </authorList>
    </citation>
    <scope>NUCLEOTIDE SEQUENCE [LARGE SCALE GENOMIC DNA]</scope>
    <source>
        <strain evidence="5">LX32</strain>
    </source>
</reference>
<evidence type="ECO:0000256" key="2">
    <source>
        <dbReference type="SAM" id="SignalP"/>
    </source>
</evidence>
<protein>
    <recommendedName>
        <fullName evidence="3">EF-hand domain-containing protein</fullName>
    </recommendedName>
</protein>
<dbReference type="InterPro" id="IPR011992">
    <property type="entry name" value="EF-hand-dom_pair"/>
</dbReference>
<dbReference type="PROSITE" id="PS50222">
    <property type="entry name" value="EF_HAND_2"/>
    <property type="match status" value="1"/>
</dbReference>
<evidence type="ECO:0000313" key="4">
    <source>
        <dbReference type="EMBL" id="RAK53886.1"/>
    </source>
</evidence>
<evidence type="ECO:0000256" key="1">
    <source>
        <dbReference type="SAM" id="MobiDB-lite"/>
    </source>
</evidence>
<keyword evidence="5" id="KW-1185">Reference proteome</keyword>
<dbReference type="SUPFAM" id="SSF47473">
    <property type="entry name" value="EF-hand"/>
    <property type="match status" value="1"/>
</dbReference>
<dbReference type="OrthoDB" id="7365540at2"/>
<dbReference type="GO" id="GO:0005509">
    <property type="term" value="F:calcium ion binding"/>
    <property type="evidence" value="ECO:0007669"/>
    <property type="project" value="InterPro"/>
</dbReference>